<evidence type="ECO:0000313" key="1">
    <source>
        <dbReference type="Proteomes" id="UP000887560"/>
    </source>
</evidence>
<reference evidence="2" key="1">
    <citation type="submission" date="2022-11" db="UniProtKB">
        <authorList>
            <consortium name="WormBaseParasite"/>
        </authorList>
    </citation>
    <scope>IDENTIFICATION</scope>
</reference>
<proteinExistence type="predicted"/>
<name>A0A915NFJ9_9BILA</name>
<sequence>KPLFGKNFDRFPKELFKAKVFAVGEEVEVYNGGVWVKAKVIDIPSENRYSYLVEAENYGSINVAAIKMRRIEA</sequence>
<dbReference type="Proteomes" id="UP000887560">
    <property type="component" value="Unplaced"/>
</dbReference>
<organism evidence="1 2">
    <name type="scientific">Meloidogyne floridensis</name>
    <dbReference type="NCBI Taxonomy" id="298350"/>
    <lineage>
        <taxon>Eukaryota</taxon>
        <taxon>Metazoa</taxon>
        <taxon>Ecdysozoa</taxon>
        <taxon>Nematoda</taxon>
        <taxon>Chromadorea</taxon>
        <taxon>Rhabditida</taxon>
        <taxon>Tylenchina</taxon>
        <taxon>Tylenchomorpha</taxon>
        <taxon>Tylenchoidea</taxon>
        <taxon>Meloidogynidae</taxon>
        <taxon>Meloidogyninae</taxon>
        <taxon>Meloidogyne</taxon>
    </lineage>
</organism>
<protein>
    <submittedName>
        <fullName evidence="2">Uncharacterized protein</fullName>
    </submittedName>
</protein>
<evidence type="ECO:0000313" key="2">
    <source>
        <dbReference type="WBParaSite" id="scf7180000418065.g2047"/>
    </source>
</evidence>
<dbReference type="AlphaFoldDB" id="A0A915NFJ9"/>
<keyword evidence="1" id="KW-1185">Reference proteome</keyword>
<dbReference type="WBParaSite" id="scf7180000418065.g2047">
    <property type="protein sequence ID" value="scf7180000418065.g2047"/>
    <property type="gene ID" value="scf7180000418065.g2047"/>
</dbReference>
<accession>A0A915NFJ9</accession>